<dbReference type="PROSITE" id="PS00411">
    <property type="entry name" value="KINESIN_MOTOR_1"/>
    <property type="match status" value="1"/>
</dbReference>
<reference evidence="6" key="1">
    <citation type="submission" date="2016-04" db="EMBL/GenBank/DDBJ databases">
        <authorList>
            <person name="Evans L.H."/>
            <person name="Alamgir A."/>
            <person name="Owens N."/>
            <person name="Weber N.D."/>
            <person name="Virtaneva K."/>
            <person name="Barbian K."/>
            <person name="Babar A."/>
            <person name="Rosenke K."/>
        </authorList>
    </citation>
    <scope>NUCLEOTIDE SEQUENCE [LARGE SCALE GENOMIC DNA]</scope>
    <source>
        <strain evidence="6">CBS 101.48</strain>
    </source>
</reference>
<dbReference type="GO" id="GO:0051231">
    <property type="term" value="P:spindle elongation"/>
    <property type="evidence" value="ECO:0007669"/>
    <property type="project" value="TreeGrafter"/>
</dbReference>
<sequence>MTKGDIPPVDEKIKIICRIRPFLDNEVEEPAVQVEGGNTIALDNKRDPASPHLYKNFSSCYSSAASQDSIFAKDVRPLIERVFEGFDATVFAYGVTGSGKTFTMQGNHQEPGIIPRVAEFLFETKQATQISTIEITMSYMEILKETVYDMLTSKRKASSVGKASKNRSTASTKLNARSSRSHAILTFNVTTTTPVETEDGQHNETLMGKINLIDLAGSEDNRKSGNGKARMTESAAINKSLFVLGQVVEALNNGSSTLSGSSLGMMIINIAPGHNFFTDTTNTLNFAHRSKEIKSTPKANIRRTRSVTRNLLKDHQTTATTTTTATLTKMATSTTSINHRSPDREAFLQQRARQTITPADIRNRRLSYSPHQVIKRPLDTYEQRLRTQKRSRYSLSPNEATRYTNTFLSPPSPPTTKQQHRTWSTITVSNQQPSTIPLENTVGRLPRNQPRVDDNGEELIIMTRLEYNNLRDQLMQQARQELLSSMTNRIDQ</sequence>
<dbReference type="OrthoDB" id="3176171at2759"/>
<dbReference type="Pfam" id="PF00225">
    <property type="entry name" value="Kinesin"/>
    <property type="match status" value="2"/>
</dbReference>
<evidence type="ECO:0000256" key="4">
    <source>
        <dbReference type="RuleBase" id="RU000394"/>
    </source>
</evidence>
<dbReference type="GO" id="GO:0005874">
    <property type="term" value="C:microtubule"/>
    <property type="evidence" value="ECO:0007669"/>
    <property type="project" value="UniProtKB-KW"/>
</dbReference>
<dbReference type="InterPro" id="IPR027417">
    <property type="entry name" value="P-loop_NTPase"/>
</dbReference>
<evidence type="ECO:0000313" key="6">
    <source>
        <dbReference type="EMBL" id="SAM09527.1"/>
    </source>
</evidence>
<dbReference type="GO" id="GO:0007018">
    <property type="term" value="P:microtubule-based movement"/>
    <property type="evidence" value="ECO:0007669"/>
    <property type="project" value="InterPro"/>
</dbReference>
<evidence type="ECO:0000256" key="2">
    <source>
        <dbReference type="ARBA" id="ARBA00022840"/>
    </source>
</evidence>
<dbReference type="GO" id="GO:0005875">
    <property type="term" value="C:microtubule associated complex"/>
    <property type="evidence" value="ECO:0007669"/>
    <property type="project" value="TreeGrafter"/>
</dbReference>
<accession>A0A163K9T4</accession>
<dbReference type="InterPro" id="IPR001752">
    <property type="entry name" value="Kinesin_motor_dom"/>
</dbReference>
<dbReference type="InterPro" id="IPR036961">
    <property type="entry name" value="Kinesin_motor_dom_sf"/>
</dbReference>
<dbReference type="PANTHER" id="PTHR47969">
    <property type="entry name" value="CHROMOSOME-ASSOCIATED KINESIN KIF4A-RELATED"/>
    <property type="match status" value="1"/>
</dbReference>
<dbReference type="Gene3D" id="3.40.850.10">
    <property type="entry name" value="Kinesin motor domain"/>
    <property type="match status" value="2"/>
</dbReference>
<feature type="domain" description="Kinesin motor" evidence="5">
    <location>
        <begin position="12"/>
        <end position="255"/>
    </location>
</feature>
<dbReference type="SMART" id="SM00129">
    <property type="entry name" value="KISc"/>
    <property type="match status" value="1"/>
</dbReference>
<keyword evidence="4" id="KW-0493">Microtubule</keyword>
<dbReference type="InterPro" id="IPR019821">
    <property type="entry name" value="Kinesin_motor_CS"/>
</dbReference>
<dbReference type="GO" id="GO:0007052">
    <property type="term" value="P:mitotic spindle organization"/>
    <property type="evidence" value="ECO:0007669"/>
    <property type="project" value="TreeGrafter"/>
</dbReference>
<evidence type="ECO:0000259" key="5">
    <source>
        <dbReference type="PROSITE" id="PS50067"/>
    </source>
</evidence>
<dbReference type="AlphaFoldDB" id="A0A163K9T4"/>
<dbReference type="InterPro" id="IPR027640">
    <property type="entry name" value="Kinesin-like_fam"/>
</dbReference>
<dbReference type="GO" id="GO:0005524">
    <property type="term" value="F:ATP binding"/>
    <property type="evidence" value="ECO:0007669"/>
    <property type="project" value="UniProtKB-UniRule"/>
</dbReference>
<dbReference type="Proteomes" id="UP000078561">
    <property type="component" value="Unassembled WGS sequence"/>
</dbReference>
<proteinExistence type="inferred from homology"/>
<keyword evidence="1 3" id="KW-0547">Nucleotide-binding</keyword>
<dbReference type="PRINTS" id="PR00380">
    <property type="entry name" value="KINESINHEAVY"/>
</dbReference>
<dbReference type="GO" id="GO:0003777">
    <property type="term" value="F:microtubule motor activity"/>
    <property type="evidence" value="ECO:0007669"/>
    <property type="project" value="InterPro"/>
</dbReference>
<dbReference type="PANTHER" id="PTHR47969:SF9">
    <property type="entry name" value="KINESIN-LIKE PROTEIN"/>
    <property type="match status" value="1"/>
</dbReference>
<evidence type="ECO:0000256" key="3">
    <source>
        <dbReference type="PROSITE-ProRule" id="PRU00283"/>
    </source>
</evidence>
<dbReference type="InParanoid" id="A0A163K9T4"/>
<gene>
    <name evidence="6" type="primary">ABSGL_15221.1 scaffold 16253</name>
</gene>
<evidence type="ECO:0000256" key="1">
    <source>
        <dbReference type="ARBA" id="ARBA00022741"/>
    </source>
</evidence>
<dbReference type="PROSITE" id="PS50067">
    <property type="entry name" value="KINESIN_MOTOR_2"/>
    <property type="match status" value="1"/>
</dbReference>
<dbReference type="STRING" id="4829.A0A163K9T4"/>
<evidence type="ECO:0000313" key="7">
    <source>
        <dbReference type="Proteomes" id="UP000078561"/>
    </source>
</evidence>
<keyword evidence="2 3" id="KW-0067">ATP-binding</keyword>
<name>A0A163K9T4_ABSGL</name>
<dbReference type="EMBL" id="LT555132">
    <property type="protein sequence ID" value="SAM09527.1"/>
    <property type="molecule type" value="Genomic_DNA"/>
</dbReference>
<protein>
    <recommendedName>
        <fullName evidence="4">Kinesin-like protein</fullName>
    </recommendedName>
</protein>
<organism evidence="6">
    <name type="scientific">Absidia glauca</name>
    <name type="common">Pin mould</name>
    <dbReference type="NCBI Taxonomy" id="4829"/>
    <lineage>
        <taxon>Eukaryota</taxon>
        <taxon>Fungi</taxon>
        <taxon>Fungi incertae sedis</taxon>
        <taxon>Mucoromycota</taxon>
        <taxon>Mucoromycotina</taxon>
        <taxon>Mucoromycetes</taxon>
        <taxon>Mucorales</taxon>
        <taxon>Cunninghamellaceae</taxon>
        <taxon>Absidia</taxon>
    </lineage>
</organism>
<keyword evidence="3 4" id="KW-0505">Motor protein</keyword>
<dbReference type="GO" id="GO:0008017">
    <property type="term" value="F:microtubule binding"/>
    <property type="evidence" value="ECO:0007669"/>
    <property type="project" value="InterPro"/>
</dbReference>
<keyword evidence="7" id="KW-1185">Reference proteome</keyword>
<feature type="binding site" evidence="3">
    <location>
        <begin position="94"/>
        <end position="101"/>
    </location>
    <ligand>
        <name>ATP</name>
        <dbReference type="ChEBI" id="CHEBI:30616"/>
    </ligand>
</feature>
<dbReference type="SUPFAM" id="SSF52540">
    <property type="entry name" value="P-loop containing nucleoside triphosphate hydrolases"/>
    <property type="match status" value="1"/>
</dbReference>
<comment type="similarity">
    <text evidence="3 4">Belongs to the TRAFAC class myosin-kinesin ATPase superfamily. Kinesin family.</text>
</comment>